<dbReference type="EMBL" id="MBFS01002100">
    <property type="protein sequence ID" value="PVV00313.1"/>
    <property type="molecule type" value="Genomic_DNA"/>
</dbReference>
<proteinExistence type="predicted"/>
<evidence type="ECO:0000256" key="1">
    <source>
        <dbReference type="SAM" id="MobiDB-lite"/>
    </source>
</evidence>
<feature type="region of interest" description="Disordered" evidence="1">
    <location>
        <begin position="170"/>
        <end position="199"/>
    </location>
</feature>
<evidence type="ECO:0000313" key="2">
    <source>
        <dbReference type="EMBL" id="PVV00313.1"/>
    </source>
</evidence>
<accession>A0A2T9Z6U9</accession>
<keyword evidence="3" id="KW-1185">Reference proteome</keyword>
<evidence type="ECO:0000313" key="3">
    <source>
        <dbReference type="Proteomes" id="UP000245609"/>
    </source>
</evidence>
<reference evidence="2 3" key="1">
    <citation type="journal article" date="2018" name="MBio">
        <title>Comparative Genomics Reveals the Core Gene Toolbox for the Fungus-Insect Symbiosis.</title>
        <authorList>
            <person name="Wang Y."/>
            <person name="Stata M."/>
            <person name="Wang W."/>
            <person name="Stajich J.E."/>
            <person name="White M.M."/>
            <person name="Moncalvo J.M."/>
        </authorList>
    </citation>
    <scope>NUCLEOTIDE SEQUENCE [LARGE SCALE GENOMIC DNA]</scope>
    <source>
        <strain evidence="2 3">SC-DP-2</strain>
    </source>
</reference>
<dbReference type="AlphaFoldDB" id="A0A2T9Z6U9"/>
<dbReference type="OrthoDB" id="4080456at2759"/>
<feature type="compositionally biased region" description="Polar residues" evidence="1">
    <location>
        <begin position="91"/>
        <end position="101"/>
    </location>
</feature>
<dbReference type="Proteomes" id="UP000245609">
    <property type="component" value="Unassembled WGS sequence"/>
</dbReference>
<sequence>MRVFNLSIKKTIKDEAGLKRTLLTGDCYYEFVCSNCGEDGTPTWNNTIASCISTHPYIFKSGQRDTGQNGNWTLYELIPPKDANLKKPPKSSYNKDSNNRSPAAKSNLKRNLKEDHKSPKKYLKSKKESHPARKRLKTHSVHNALGLNSSFSDRGYINKVDYTKFYESDTFSESNSTNSDEESLESDNSGNSVNRFINKDKSKNKAYPLKRSSTCSKMSYFPEPIISGLGHPKSENLQVLTSIKGIHDKYVKNQKLKNKILDLIPRNSDQNTCLLKHLSRDREFLFLESENLLSYPDQNQEFNYTSSNKIANIKVKHPSKFSETEALTLSRNFGYGIGFQDILQLF</sequence>
<protein>
    <submittedName>
        <fullName evidence="2">Uncharacterized protein</fullName>
    </submittedName>
</protein>
<gene>
    <name evidence="2" type="ORF">BB560_005310</name>
</gene>
<feature type="region of interest" description="Disordered" evidence="1">
    <location>
        <begin position="81"/>
        <end position="141"/>
    </location>
</feature>
<comment type="caution">
    <text evidence="2">The sequence shown here is derived from an EMBL/GenBank/DDBJ whole genome shotgun (WGS) entry which is preliminary data.</text>
</comment>
<organism evidence="2 3">
    <name type="scientific">Smittium megazygosporum</name>
    <dbReference type="NCBI Taxonomy" id="133381"/>
    <lineage>
        <taxon>Eukaryota</taxon>
        <taxon>Fungi</taxon>
        <taxon>Fungi incertae sedis</taxon>
        <taxon>Zoopagomycota</taxon>
        <taxon>Kickxellomycotina</taxon>
        <taxon>Harpellomycetes</taxon>
        <taxon>Harpellales</taxon>
        <taxon>Legeriomycetaceae</taxon>
        <taxon>Smittium</taxon>
    </lineage>
</organism>
<name>A0A2T9Z6U9_9FUNG</name>